<name>A0AAX3FT57_9PSED</name>
<evidence type="ECO:0000256" key="1">
    <source>
        <dbReference type="SAM" id="MobiDB-lite"/>
    </source>
</evidence>
<dbReference type="EMBL" id="LR134334">
    <property type="protein sequence ID" value="VEF73780.1"/>
    <property type="molecule type" value="Genomic_DNA"/>
</dbReference>
<reference evidence="2 3" key="1">
    <citation type="submission" date="2018-12" db="EMBL/GenBank/DDBJ databases">
        <authorList>
            <consortium name="Pathogen Informatics"/>
        </authorList>
    </citation>
    <scope>NUCLEOTIDE SEQUENCE [LARGE SCALE GENOMIC DNA]</scope>
    <source>
        <strain evidence="2 3">NCTC7357</strain>
    </source>
</reference>
<feature type="region of interest" description="Disordered" evidence="1">
    <location>
        <begin position="1"/>
        <end position="37"/>
    </location>
</feature>
<evidence type="ECO:0000313" key="3">
    <source>
        <dbReference type="Proteomes" id="UP000277437"/>
    </source>
</evidence>
<evidence type="ECO:0000313" key="2">
    <source>
        <dbReference type="EMBL" id="VEF73780.1"/>
    </source>
</evidence>
<dbReference type="Proteomes" id="UP000277437">
    <property type="component" value="Chromosome"/>
</dbReference>
<proteinExistence type="predicted"/>
<dbReference type="AlphaFoldDB" id="A0AAX3FT57"/>
<organism evidence="2 3">
    <name type="scientific">Pseudomonas chlororaphis</name>
    <dbReference type="NCBI Taxonomy" id="587753"/>
    <lineage>
        <taxon>Bacteria</taxon>
        <taxon>Pseudomonadati</taxon>
        <taxon>Pseudomonadota</taxon>
        <taxon>Gammaproteobacteria</taxon>
        <taxon>Pseudomonadales</taxon>
        <taxon>Pseudomonadaceae</taxon>
        <taxon>Pseudomonas</taxon>
    </lineage>
</organism>
<accession>A0AAX3FT57</accession>
<gene>
    <name evidence="2" type="ORF">NCTC7357_02055</name>
</gene>
<sequence>MKGVEAKKVAKKKPARTAIEKRADKRAKKAEHNIFGH</sequence>
<protein>
    <submittedName>
        <fullName evidence="2">Uncharacterized protein</fullName>
    </submittedName>
</protein>